<evidence type="ECO:0000256" key="1">
    <source>
        <dbReference type="SAM" id="MobiDB-lite"/>
    </source>
</evidence>
<gene>
    <name evidence="2" type="ORF">KFE25_001696</name>
</gene>
<dbReference type="OMA" id="TAIERQW"/>
<comment type="caution">
    <text evidence="2">The sequence shown here is derived from an EMBL/GenBank/DDBJ whole genome shotgun (WGS) entry which is preliminary data.</text>
</comment>
<sequence length="347" mass="36987">MSVAAPSRRGSVSRVSGVGREPWPPQRAARRASATPSLPSAGGGSVAAVAEQLEQLRDAFATLSDVLVDELDAVRSDAARRWELAEAHLNKHAQSLRVLRAELALLRDEVHTGGARADAVRDTCDSLAAELAAVGSAQQLTQQLVQEERTEAARIGSGLEEKLDTAVASLTEQLARHRDETEGALSALDQDASGARVLVDELRASSASALDTHRDKLLQCATAIERQWTTGKELAQRCDSLASTQALIHQQLQDRLEASRKENARWRLSLEDAVRSAVQDVTALKVAGARGGGGGGGEPATDAQLRRMLDERDEALRRELAALGRAVHALADSLDVPDPHAGARSRS</sequence>
<proteinExistence type="predicted"/>
<evidence type="ECO:0000313" key="2">
    <source>
        <dbReference type="EMBL" id="KAG8462923.1"/>
    </source>
</evidence>
<dbReference type="EMBL" id="JAGTXO010000018">
    <property type="protein sequence ID" value="KAG8462923.1"/>
    <property type="molecule type" value="Genomic_DNA"/>
</dbReference>
<dbReference type="Proteomes" id="UP000751190">
    <property type="component" value="Unassembled WGS sequence"/>
</dbReference>
<feature type="region of interest" description="Disordered" evidence="1">
    <location>
        <begin position="1"/>
        <end position="44"/>
    </location>
</feature>
<name>A0A8J6CCW7_DIALT</name>
<keyword evidence="3" id="KW-1185">Reference proteome</keyword>
<accession>A0A8J6CCW7</accession>
<dbReference type="OrthoDB" id="198185at2759"/>
<reference evidence="2" key="1">
    <citation type="submission" date="2021-05" db="EMBL/GenBank/DDBJ databases">
        <title>The genome of the haptophyte Pavlova lutheri (Diacronema luteri, Pavlovales) - a model for lipid biosynthesis in eukaryotic algae.</title>
        <authorList>
            <person name="Hulatt C.J."/>
            <person name="Posewitz M.C."/>
        </authorList>
    </citation>
    <scope>NUCLEOTIDE SEQUENCE</scope>
    <source>
        <strain evidence="2">NIVA-4/92</strain>
    </source>
</reference>
<evidence type="ECO:0000313" key="3">
    <source>
        <dbReference type="Proteomes" id="UP000751190"/>
    </source>
</evidence>
<dbReference type="AlphaFoldDB" id="A0A8J6CCW7"/>
<feature type="compositionally biased region" description="Low complexity" evidence="1">
    <location>
        <begin position="7"/>
        <end position="20"/>
    </location>
</feature>
<organism evidence="2 3">
    <name type="scientific">Diacronema lutheri</name>
    <name type="common">Unicellular marine alga</name>
    <name type="synonym">Monochrysis lutheri</name>
    <dbReference type="NCBI Taxonomy" id="2081491"/>
    <lineage>
        <taxon>Eukaryota</taxon>
        <taxon>Haptista</taxon>
        <taxon>Haptophyta</taxon>
        <taxon>Pavlovophyceae</taxon>
        <taxon>Pavlovales</taxon>
        <taxon>Pavlovaceae</taxon>
        <taxon>Diacronema</taxon>
    </lineage>
</organism>
<protein>
    <submittedName>
        <fullName evidence="2">Uncharacterized protein</fullName>
    </submittedName>
</protein>